<keyword evidence="3 8" id="KW-0347">Helicase</keyword>
<keyword evidence="2 8" id="KW-0378">Hydrolase</keyword>
<dbReference type="Pfam" id="PF21010">
    <property type="entry name" value="HA2_C"/>
    <property type="match status" value="1"/>
</dbReference>
<feature type="domain" description="Helicase C-terminal" evidence="7">
    <location>
        <begin position="216"/>
        <end position="383"/>
    </location>
</feature>
<dbReference type="SUPFAM" id="SSF52540">
    <property type="entry name" value="P-loop containing nucleoside triphosphate hydrolases"/>
    <property type="match status" value="1"/>
</dbReference>
<evidence type="ECO:0000256" key="3">
    <source>
        <dbReference type="ARBA" id="ARBA00022806"/>
    </source>
</evidence>
<dbReference type="InterPro" id="IPR001650">
    <property type="entry name" value="Helicase_C-like"/>
</dbReference>
<dbReference type="InterPro" id="IPR010222">
    <property type="entry name" value="RNA_helicase_HrpA"/>
</dbReference>
<dbReference type="Pfam" id="PF00271">
    <property type="entry name" value="Helicase_C"/>
    <property type="match status" value="1"/>
</dbReference>
<gene>
    <name evidence="8" type="primary">hrpA</name>
    <name evidence="8" type="ORF">G7070_15490</name>
</gene>
<dbReference type="NCBIfam" id="TIGR01967">
    <property type="entry name" value="DEAH_box_HrpA"/>
    <property type="match status" value="1"/>
</dbReference>
<keyword evidence="9" id="KW-1185">Reference proteome</keyword>
<evidence type="ECO:0000313" key="8">
    <source>
        <dbReference type="EMBL" id="QIK73408.1"/>
    </source>
</evidence>
<dbReference type="Pfam" id="PF11898">
    <property type="entry name" value="DUF3418"/>
    <property type="match status" value="1"/>
</dbReference>
<dbReference type="PANTHER" id="PTHR18934">
    <property type="entry name" value="ATP-DEPENDENT RNA HELICASE"/>
    <property type="match status" value="1"/>
</dbReference>
<reference evidence="8 9" key="1">
    <citation type="submission" date="2020-03" db="EMBL/GenBank/DDBJ databases">
        <title>Propioniciclava sp. nov., isolated from Hydrophilus acuminatus.</title>
        <authorList>
            <person name="Hyun D.-W."/>
            <person name="Bae J.-W."/>
        </authorList>
    </citation>
    <scope>NUCLEOTIDE SEQUENCE [LARGE SCALE GENOMIC DNA]</scope>
    <source>
        <strain evidence="8 9">HDW11</strain>
    </source>
</reference>
<feature type="domain" description="Helicase ATP-binding" evidence="6">
    <location>
        <begin position="34"/>
        <end position="194"/>
    </location>
</feature>
<dbReference type="KEGG" id="prv:G7070_15490"/>
<feature type="compositionally biased region" description="Basic and acidic residues" evidence="5">
    <location>
        <begin position="575"/>
        <end position="587"/>
    </location>
</feature>
<dbReference type="Proteomes" id="UP000501058">
    <property type="component" value="Chromosome"/>
</dbReference>
<dbReference type="SMART" id="SM00847">
    <property type="entry name" value="HA2"/>
    <property type="match status" value="1"/>
</dbReference>
<dbReference type="SMART" id="SM00487">
    <property type="entry name" value="DEXDc"/>
    <property type="match status" value="1"/>
</dbReference>
<sequence length="1294" mass="141751">MGRGPVHWSVVPAAQPRIAFDPALPISGAVDEIRAALAGHQVVVVAGETGSGKTTQLPKIALAAGRKRIAHTQPRRIAARSVATRIASEMGVELGTAVGYQVRFTRQATKATAVKLMTDGILLAEIAHDRDLRAYDTIIIDEAHERSLNIDFLLGYLKQLLPRRPDLKVIITSATIDTARFSEHFDDAPIIEVSGRTYPVEIVYEPLTDADDLAGGVAAAVKTLHALGDGDILVFCSGERDIRDAADAIGALKLRNTEVLPLYARLSAAEQDRVFKPHEGLRVVLATNVAETSLTVPGIRSVVDPGLARISRYSARTKVQRLPIEEISQASANQRSGRCGRVGPGIAIRLYDEEDFAARPAFTEPEILRTNLASVILQMADARLGPIEDFPFVEPPDRSQVRDGLRLLRELGALADDEPGRDGQRLTPTGRLLARLPVDPRLGRMLVEAGRRGVLAAMIPIVAALAIPDVRERPSDKQAEADTSHRRFWLPADAASGSDRDASDLAATWRLWRYLREQRRERSGNAFRRMCRDEFLNFLRIREWQDLVTQLRDITKELELDEARAPRGGGRRGRGASEQRGRERSRPDAAGPDAEPDWDAVHTSALAGLLSHVGLKETRGDDKTPQRRGRRPLAEYLGARGARFAIQPGSAAAKAEPPLVAAVELVETTRLWGRTVVPVTAEMVEAVGAHLLVRQYGEPRWSASRGQVVADERVLLLGVPIVAGRTVGYARVDPVVAREIFLRSALVEGQWRTRHHFFARNERARAEAQELEERTRRRDIAADDDGIYAFYDRRVPTTVTGVVEFDRWWRDKRREEDRFLDFSVDDLIEDVSALDVSEFPDSWTVGPTEVPVSYTFDPGAGRDGVSVEVDVSVLNQVDAAPFTWQVPGLRTELATELIRALPKAVRTRFVPAPDWARRALTWLDERPEWAQRPFPDAFAAALGGLSGGPVDPALFSLDALPEHLRVHYVITDGTKELGTGTDFEALRTRYAPRLNQRLNATSELTHAGATSWKFGVLPATTEIARRPTPLVGYPALVDQGDTVGVRVANTPEKAARWHALGLRRLIALDSPDPTRSVFAHLSNPDRIALASGPYENLNALLADARLRAIADRLAALRLDPGEVRDEAAFVAAKDAVRPDVAERMQAITRQAASVLSRATAVRSALAGQSGPSVSDARAQLDNLVFAGFIAATPEPHFTRLDRYLHALANRVAAWRDNPAREAQHLETISALEDAYDAAIAGHPVGELPAAASEVGWLLEELRVSLFAQSLGTAQSVSAKRVRTAIAALAARRAD</sequence>
<dbReference type="GO" id="GO:0003724">
    <property type="term" value="F:RNA helicase activity"/>
    <property type="evidence" value="ECO:0007669"/>
    <property type="project" value="UniProtKB-EC"/>
</dbReference>
<dbReference type="InterPro" id="IPR027417">
    <property type="entry name" value="P-loop_NTPase"/>
</dbReference>
<dbReference type="EMBL" id="CP049865">
    <property type="protein sequence ID" value="QIK73408.1"/>
    <property type="molecule type" value="Genomic_DNA"/>
</dbReference>
<evidence type="ECO:0000259" key="6">
    <source>
        <dbReference type="PROSITE" id="PS51192"/>
    </source>
</evidence>
<keyword evidence="1" id="KW-0547">Nucleotide-binding</keyword>
<evidence type="ECO:0000256" key="5">
    <source>
        <dbReference type="SAM" id="MobiDB-lite"/>
    </source>
</evidence>
<evidence type="ECO:0000256" key="4">
    <source>
        <dbReference type="ARBA" id="ARBA00022840"/>
    </source>
</evidence>
<dbReference type="InterPro" id="IPR007502">
    <property type="entry name" value="Helicase-assoc_dom"/>
</dbReference>
<keyword evidence="4" id="KW-0067">ATP-binding</keyword>
<dbReference type="Gene3D" id="3.40.50.300">
    <property type="entry name" value="P-loop containing nucleotide triphosphate hydrolases"/>
    <property type="match status" value="2"/>
</dbReference>
<evidence type="ECO:0000256" key="2">
    <source>
        <dbReference type="ARBA" id="ARBA00022801"/>
    </source>
</evidence>
<dbReference type="Pfam" id="PF00270">
    <property type="entry name" value="DEAD"/>
    <property type="match status" value="1"/>
</dbReference>
<dbReference type="InterPro" id="IPR011545">
    <property type="entry name" value="DEAD/DEAH_box_helicase_dom"/>
</dbReference>
<dbReference type="EC" id="3.6.4.13" evidence="8"/>
<organism evidence="8 9">
    <name type="scientific">Propioniciclava coleopterorum</name>
    <dbReference type="NCBI Taxonomy" id="2714937"/>
    <lineage>
        <taxon>Bacteria</taxon>
        <taxon>Bacillati</taxon>
        <taxon>Actinomycetota</taxon>
        <taxon>Actinomycetes</taxon>
        <taxon>Propionibacteriales</taxon>
        <taxon>Propionibacteriaceae</taxon>
        <taxon>Propioniciclava</taxon>
    </lineage>
</organism>
<dbReference type="GO" id="GO:0003723">
    <property type="term" value="F:RNA binding"/>
    <property type="evidence" value="ECO:0007669"/>
    <property type="project" value="TreeGrafter"/>
</dbReference>
<dbReference type="CDD" id="cd18791">
    <property type="entry name" value="SF2_C_RHA"/>
    <property type="match status" value="1"/>
</dbReference>
<dbReference type="SMART" id="SM00490">
    <property type="entry name" value="HELICc"/>
    <property type="match status" value="1"/>
</dbReference>
<dbReference type="Pfam" id="PF04408">
    <property type="entry name" value="WHD_HA2"/>
    <property type="match status" value="1"/>
</dbReference>
<dbReference type="Gene3D" id="1.20.120.1080">
    <property type="match status" value="1"/>
</dbReference>
<feature type="region of interest" description="Disordered" evidence="5">
    <location>
        <begin position="562"/>
        <end position="598"/>
    </location>
</feature>
<dbReference type="PROSITE" id="PS51192">
    <property type="entry name" value="HELICASE_ATP_BIND_1"/>
    <property type="match status" value="1"/>
</dbReference>
<evidence type="ECO:0000259" key="7">
    <source>
        <dbReference type="PROSITE" id="PS51194"/>
    </source>
</evidence>
<name>A0A6G7Y9T4_9ACTN</name>
<dbReference type="GO" id="GO:0016787">
    <property type="term" value="F:hydrolase activity"/>
    <property type="evidence" value="ECO:0007669"/>
    <property type="project" value="UniProtKB-KW"/>
</dbReference>
<evidence type="ECO:0000313" key="9">
    <source>
        <dbReference type="Proteomes" id="UP000501058"/>
    </source>
</evidence>
<dbReference type="PROSITE" id="PS51194">
    <property type="entry name" value="HELICASE_CTER"/>
    <property type="match status" value="1"/>
</dbReference>
<protein>
    <submittedName>
        <fullName evidence="8">ATP-dependent RNA helicase HrpA</fullName>
        <ecNumber evidence="8">3.6.4.13</ecNumber>
    </submittedName>
</protein>
<dbReference type="PANTHER" id="PTHR18934:SF99">
    <property type="entry name" value="ATP-DEPENDENT RNA HELICASE DHX37-RELATED"/>
    <property type="match status" value="1"/>
</dbReference>
<dbReference type="FunFam" id="1.20.120.1080:FF:000005">
    <property type="entry name" value="ATP-dependent helicase HrpA"/>
    <property type="match status" value="1"/>
</dbReference>
<dbReference type="InterPro" id="IPR048333">
    <property type="entry name" value="HA2_WH"/>
</dbReference>
<proteinExistence type="predicted"/>
<dbReference type="GO" id="GO:0005524">
    <property type="term" value="F:ATP binding"/>
    <property type="evidence" value="ECO:0007669"/>
    <property type="project" value="UniProtKB-KW"/>
</dbReference>
<dbReference type="InterPro" id="IPR024590">
    <property type="entry name" value="HrpA_C"/>
</dbReference>
<dbReference type="InterPro" id="IPR014001">
    <property type="entry name" value="Helicase_ATP-bd"/>
</dbReference>
<dbReference type="FunFam" id="3.40.50.300:FF:001922">
    <property type="entry name" value="DEAH (Asp-Glu-Ala-His) box polypeptide 29"/>
    <property type="match status" value="1"/>
</dbReference>
<accession>A0A6G7Y9T4</accession>
<evidence type="ECO:0000256" key="1">
    <source>
        <dbReference type="ARBA" id="ARBA00022741"/>
    </source>
</evidence>